<feature type="transmembrane region" description="Helical" evidence="6">
    <location>
        <begin position="79"/>
        <end position="98"/>
    </location>
</feature>
<keyword evidence="2" id="KW-1003">Cell membrane</keyword>
<dbReference type="InterPro" id="IPR052159">
    <property type="entry name" value="Competence_DNA_uptake"/>
</dbReference>
<proteinExistence type="predicted"/>
<keyword evidence="3 6" id="KW-0812">Transmembrane</keyword>
<dbReference type="InterPro" id="IPR025405">
    <property type="entry name" value="DUF4131"/>
</dbReference>
<feature type="transmembrane region" description="Helical" evidence="6">
    <location>
        <begin position="530"/>
        <end position="548"/>
    </location>
</feature>
<dbReference type="AlphaFoldDB" id="A0A494X025"/>
<evidence type="ECO:0000259" key="7">
    <source>
        <dbReference type="SMART" id="SM00849"/>
    </source>
</evidence>
<feature type="transmembrane region" description="Helical" evidence="6">
    <location>
        <begin position="495"/>
        <end position="514"/>
    </location>
</feature>
<name>A0A494X025_9FIRM</name>
<dbReference type="InterPro" id="IPR004477">
    <property type="entry name" value="ComEC_N"/>
</dbReference>
<accession>A0A494X025</accession>
<dbReference type="InterPro" id="IPR036866">
    <property type="entry name" value="RibonucZ/Hydroxyglut_hydro"/>
</dbReference>
<protein>
    <submittedName>
        <fullName evidence="8">DNA internalization-related competence protein ComEC/Rec2</fullName>
    </submittedName>
</protein>
<keyword evidence="9" id="KW-1185">Reference proteome</keyword>
<organism evidence="8 9">
    <name type="scientific">Desulfofundulus salinus</name>
    <dbReference type="NCBI Taxonomy" id="2419843"/>
    <lineage>
        <taxon>Bacteria</taxon>
        <taxon>Bacillati</taxon>
        <taxon>Bacillota</taxon>
        <taxon>Clostridia</taxon>
        <taxon>Eubacteriales</taxon>
        <taxon>Peptococcaceae</taxon>
        <taxon>Desulfofundulus</taxon>
    </lineage>
</organism>
<dbReference type="SMART" id="SM00849">
    <property type="entry name" value="Lactamase_B"/>
    <property type="match status" value="1"/>
</dbReference>
<evidence type="ECO:0000256" key="5">
    <source>
        <dbReference type="ARBA" id="ARBA00023136"/>
    </source>
</evidence>
<dbReference type="NCBIfam" id="TIGR00361">
    <property type="entry name" value="ComEC_Rec2"/>
    <property type="match status" value="1"/>
</dbReference>
<dbReference type="PANTHER" id="PTHR30619">
    <property type="entry name" value="DNA INTERNALIZATION/COMPETENCE PROTEIN COMEC/REC2"/>
    <property type="match status" value="1"/>
</dbReference>
<dbReference type="CDD" id="cd07731">
    <property type="entry name" value="ComA-like_MBL-fold"/>
    <property type="match status" value="1"/>
</dbReference>
<evidence type="ECO:0000256" key="6">
    <source>
        <dbReference type="SAM" id="Phobius"/>
    </source>
</evidence>
<dbReference type="Pfam" id="PF00753">
    <property type="entry name" value="Lactamase_B"/>
    <property type="match status" value="1"/>
</dbReference>
<dbReference type="InterPro" id="IPR035681">
    <property type="entry name" value="ComA-like_MBL"/>
</dbReference>
<dbReference type="GO" id="GO:0030420">
    <property type="term" value="P:establishment of competence for transformation"/>
    <property type="evidence" value="ECO:0007669"/>
    <property type="project" value="InterPro"/>
</dbReference>
<feature type="transmembrane region" description="Helical" evidence="6">
    <location>
        <begin position="269"/>
        <end position="290"/>
    </location>
</feature>
<dbReference type="Pfam" id="PF03772">
    <property type="entry name" value="Competence"/>
    <property type="match status" value="1"/>
</dbReference>
<evidence type="ECO:0000313" key="8">
    <source>
        <dbReference type="EMBL" id="RKO66174.1"/>
    </source>
</evidence>
<dbReference type="SUPFAM" id="SSF56281">
    <property type="entry name" value="Metallo-hydrolase/oxidoreductase"/>
    <property type="match status" value="1"/>
</dbReference>
<keyword evidence="4 6" id="KW-1133">Transmembrane helix</keyword>
<feature type="transmembrane region" description="Helical" evidence="6">
    <location>
        <begin position="469"/>
        <end position="489"/>
    </location>
</feature>
<dbReference type="NCBIfam" id="TIGR00360">
    <property type="entry name" value="ComEC_N-term"/>
    <property type="match status" value="1"/>
</dbReference>
<dbReference type="Pfam" id="PF13567">
    <property type="entry name" value="DUF4131"/>
    <property type="match status" value="1"/>
</dbReference>
<dbReference type="Gene3D" id="3.60.15.10">
    <property type="entry name" value="Ribonuclease Z/Hydroxyacylglutathione hydrolase-like"/>
    <property type="match status" value="1"/>
</dbReference>
<feature type="transmembrane region" description="Helical" evidence="6">
    <location>
        <begin position="441"/>
        <end position="462"/>
    </location>
</feature>
<gene>
    <name evidence="8" type="ORF">D7024_03925</name>
</gene>
<evidence type="ECO:0000256" key="1">
    <source>
        <dbReference type="ARBA" id="ARBA00004651"/>
    </source>
</evidence>
<dbReference type="InterPro" id="IPR004797">
    <property type="entry name" value="Competence_ComEC/Rec2"/>
</dbReference>
<feature type="domain" description="Metallo-beta-lactamase" evidence="7">
    <location>
        <begin position="565"/>
        <end position="786"/>
    </location>
</feature>
<reference evidence="8 9" key="1">
    <citation type="submission" date="2018-10" db="EMBL/GenBank/DDBJ databases">
        <authorList>
            <person name="Grouzdev D.S."/>
            <person name="Krutkina M.S."/>
            <person name="Tourova T.P."/>
            <person name="Nazina T.N."/>
        </authorList>
    </citation>
    <scope>NUCLEOTIDE SEQUENCE [LARGE SCALE GENOMIC DNA]</scope>
    <source>
        <strain evidence="8 9">435</strain>
    </source>
</reference>
<comment type="caution">
    <text evidence="8">The sequence shown here is derived from an EMBL/GenBank/DDBJ whole genome shotgun (WGS) entry which is preliminary data.</text>
</comment>
<dbReference type="EMBL" id="RBWE01000001">
    <property type="protein sequence ID" value="RKO66174.1"/>
    <property type="molecule type" value="Genomic_DNA"/>
</dbReference>
<sequence>MLREGRWNPAANNSLVTTCHFGVSLLVSRPLVYLTLAFAAGIFLAGSWELSPNTALLICGALFIAALLGYFFHLSFNRWVILNLFLALGFAWATLAACRVNPVLDEYAGHWVTLEGTVSQEADVRSDRVYYLLDVQRISLGREARELQGLVLVRAAVPGSVYSYGDRLRLHGLLTRPPDPGNPGGFDYRAYLARRGVGAVLMVRDPASIHKLGVGGHPVVRAVLRVKEKLLAVSRATLPPEKAALLNGIVFGSQGQIDRKTWQLFSESGVVHILSVSGLHVGLVLAGVLAAVRLLHLPLFLTAPVGTGILLLYATLCGLGPAVTRSTLMALMFLWAHHLGRVRDWPTTLAAAALVSLVARPLSLYDIGFQLSFAATWGILYLGPVLDGLLKNIIRHTWLRATLWVSLAAQLATLPLIAWYYNLISLVSLLTNLAAVPLTGLILALGTAAAFLGLVIPALAGLINTSTSLLLDVFISLVSLCRDLPGAVLHVPTPSLLLVVAWYPLLFLGVLLVSKDGRVLGRQFFSRHRRLLPVAFLGGGLLIGLFQFKSSGENQLVVHFIDVGQGDSILVQTPGGKNMLVDAGGWPGELDSGEGAGEKVVVPYLRRLGVRRLDVLVITHPHEDHAGGMRAVIEAFPVDLALVSPVGETGNSSVFTGKFSDKVPLTYRALLAGLAARGVPVKATGAGDRLHLDPALDIQVLGPPRPLLSGTRSDLNNASLVLLIRYGEEVLLLTGDIEVEAQQALMDAGVNLGCTVLKIPHHGSRYLLRSFLEKTHPAVAVISVGRHNNFGHPAPETLERLARLPVQVYRTDQDGAVILRTDGKHLFMQTGRKRRAA</sequence>
<keyword evidence="5 6" id="KW-0472">Membrane</keyword>
<dbReference type="OrthoDB" id="9761531at2"/>
<evidence type="ECO:0000256" key="3">
    <source>
        <dbReference type="ARBA" id="ARBA00022692"/>
    </source>
</evidence>
<dbReference type="PANTHER" id="PTHR30619:SF1">
    <property type="entry name" value="RECOMBINATION PROTEIN 2"/>
    <property type="match status" value="1"/>
</dbReference>
<feature type="transmembrane region" description="Helical" evidence="6">
    <location>
        <begin position="31"/>
        <end position="48"/>
    </location>
</feature>
<evidence type="ECO:0000256" key="2">
    <source>
        <dbReference type="ARBA" id="ARBA00022475"/>
    </source>
</evidence>
<feature type="transmembrane region" description="Helical" evidence="6">
    <location>
        <begin position="402"/>
        <end position="421"/>
    </location>
</feature>
<dbReference type="GO" id="GO:0005886">
    <property type="term" value="C:plasma membrane"/>
    <property type="evidence" value="ECO:0007669"/>
    <property type="project" value="UniProtKB-SubCell"/>
</dbReference>
<feature type="transmembrane region" description="Helical" evidence="6">
    <location>
        <begin position="371"/>
        <end position="390"/>
    </location>
</feature>
<dbReference type="InterPro" id="IPR001279">
    <property type="entry name" value="Metallo-B-lactamas"/>
</dbReference>
<feature type="transmembrane region" description="Helical" evidence="6">
    <location>
        <begin position="55"/>
        <end position="73"/>
    </location>
</feature>
<evidence type="ECO:0000256" key="4">
    <source>
        <dbReference type="ARBA" id="ARBA00022989"/>
    </source>
</evidence>
<comment type="subcellular location">
    <subcellularLocation>
        <location evidence="1">Cell membrane</location>
        <topology evidence="1">Multi-pass membrane protein</topology>
    </subcellularLocation>
</comment>
<dbReference type="Proteomes" id="UP000271256">
    <property type="component" value="Unassembled WGS sequence"/>
</dbReference>
<evidence type="ECO:0000313" key="9">
    <source>
        <dbReference type="Proteomes" id="UP000271256"/>
    </source>
</evidence>